<gene>
    <name evidence="1" type="ORF">IW245_007227</name>
</gene>
<dbReference type="RefSeq" id="WP_233473062.1">
    <property type="nucleotide sequence ID" value="NZ_BONS01000019.1"/>
</dbReference>
<organism evidence="1 2">
    <name type="scientific">Longispora fulva</name>
    <dbReference type="NCBI Taxonomy" id="619741"/>
    <lineage>
        <taxon>Bacteria</taxon>
        <taxon>Bacillati</taxon>
        <taxon>Actinomycetota</taxon>
        <taxon>Actinomycetes</taxon>
        <taxon>Micromonosporales</taxon>
        <taxon>Micromonosporaceae</taxon>
        <taxon>Longispora</taxon>
    </lineage>
</organism>
<accession>A0A8J7GI23</accession>
<evidence type="ECO:0008006" key="3">
    <source>
        <dbReference type="Google" id="ProtNLM"/>
    </source>
</evidence>
<dbReference type="EMBL" id="JADOUF010000001">
    <property type="protein sequence ID" value="MBG6141033.1"/>
    <property type="molecule type" value="Genomic_DNA"/>
</dbReference>
<dbReference type="Proteomes" id="UP000622552">
    <property type="component" value="Unassembled WGS sequence"/>
</dbReference>
<reference evidence="1" key="1">
    <citation type="submission" date="2020-11" db="EMBL/GenBank/DDBJ databases">
        <title>Sequencing the genomes of 1000 actinobacteria strains.</title>
        <authorList>
            <person name="Klenk H.-P."/>
        </authorList>
    </citation>
    <scope>NUCLEOTIDE SEQUENCE</scope>
    <source>
        <strain evidence="1">DSM 45356</strain>
    </source>
</reference>
<name>A0A8J7GI23_9ACTN</name>
<dbReference type="AlphaFoldDB" id="A0A8J7GI23"/>
<keyword evidence="2" id="KW-1185">Reference proteome</keyword>
<sequence length="255" mass="29300">MDRRVAHEARVDALVAAHLERRGQGLKHPVEDFLFTYYNYRPNQLRTWFPGFDRPPTDKERARIGWIRDLLAATRDRAPHLGCFGLHEWAMVYQDTETRHPVPLRMAPDKLAAFVDAQNVRCSHFDAFRFFTPPARSLNLLQPSRETQRDNEQPGCLHANMDLYKWAYKLAPLVPAELVVDCFELARDVRTLDMRASPYDLADLGYPPVRIETPNGRAEYVTHQRAFAERAAPLRDRLVEACDRLLAPAPSPGTV</sequence>
<proteinExistence type="predicted"/>
<evidence type="ECO:0000313" key="1">
    <source>
        <dbReference type="EMBL" id="MBG6141033.1"/>
    </source>
</evidence>
<evidence type="ECO:0000313" key="2">
    <source>
        <dbReference type="Proteomes" id="UP000622552"/>
    </source>
</evidence>
<protein>
    <recommendedName>
        <fullName evidence="3">3-methyladenine DNA glycosylase</fullName>
    </recommendedName>
</protein>
<comment type="caution">
    <text evidence="1">The sequence shown here is derived from an EMBL/GenBank/DDBJ whole genome shotgun (WGS) entry which is preliminary data.</text>
</comment>